<protein>
    <submittedName>
        <fullName evidence="1">Uncharacterized protein</fullName>
    </submittedName>
</protein>
<comment type="caution">
    <text evidence="1">The sequence shown here is derived from an EMBL/GenBank/DDBJ whole genome shotgun (WGS) entry which is preliminary data.</text>
</comment>
<name>A0ACB9FBC8_CICIN</name>
<evidence type="ECO:0000313" key="1">
    <source>
        <dbReference type="EMBL" id="KAI3768450.1"/>
    </source>
</evidence>
<reference evidence="2" key="1">
    <citation type="journal article" date="2022" name="Mol. Ecol. Resour.">
        <title>The genomes of chicory, endive, great burdock and yacon provide insights into Asteraceae palaeo-polyploidization history and plant inulin production.</title>
        <authorList>
            <person name="Fan W."/>
            <person name="Wang S."/>
            <person name="Wang H."/>
            <person name="Wang A."/>
            <person name="Jiang F."/>
            <person name="Liu H."/>
            <person name="Zhao H."/>
            <person name="Xu D."/>
            <person name="Zhang Y."/>
        </authorList>
    </citation>
    <scope>NUCLEOTIDE SEQUENCE [LARGE SCALE GENOMIC DNA]</scope>
    <source>
        <strain evidence="2">cv. Punajuju</strain>
    </source>
</reference>
<proteinExistence type="predicted"/>
<gene>
    <name evidence="1" type="ORF">L2E82_19132</name>
</gene>
<sequence>MPSPTIDIPSVSSKDGFDMTYFATMACPDHSSLGEETHGERLDKWSEQPWSVAGRLIAGLADRLLSQLNQSTTDRKLRTSPVDSSIATKLYIVNHFCSNYMCYCNRSFPSTCCMVLLFHIEILKNLSIKLKN</sequence>
<dbReference type="EMBL" id="CM042011">
    <property type="protein sequence ID" value="KAI3768450.1"/>
    <property type="molecule type" value="Genomic_DNA"/>
</dbReference>
<reference evidence="1 2" key="2">
    <citation type="journal article" date="2022" name="Mol. Ecol. Resour.">
        <title>The genomes of chicory, endive, great burdock and yacon provide insights into Asteraceae paleo-polyploidization history and plant inulin production.</title>
        <authorList>
            <person name="Fan W."/>
            <person name="Wang S."/>
            <person name="Wang H."/>
            <person name="Wang A."/>
            <person name="Jiang F."/>
            <person name="Liu H."/>
            <person name="Zhao H."/>
            <person name="Xu D."/>
            <person name="Zhang Y."/>
        </authorList>
    </citation>
    <scope>NUCLEOTIDE SEQUENCE [LARGE SCALE GENOMIC DNA]</scope>
    <source>
        <strain evidence="2">cv. Punajuju</strain>
        <tissue evidence="1">Leaves</tissue>
    </source>
</reference>
<keyword evidence="2" id="KW-1185">Reference proteome</keyword>
<evidence type="ECO:0000313" key="2">
    <source>
        <dbReference type="Proteomes" id="UP001055811"/>
    </source>
</evidence>
<organism evidence="1 2">
    <name type="scientific">Cichorium intybus</name>
    <name type="common">Chicory</name>
    <dbReference type="NCBI Taxonomy" id="13427"/>
    <lineage>
        <taxon>Eukaryota</taxon>
        <taxon>Viridiplantae</taxon>
        <taxon>Streptophyta</taxon>
        <taxon>Embryophyta</taxon>
        <taxon>Tracheophyta</taxon>
        <taxon>Spermatophyta</taxon>
        <taxon>Magnoliopsida</taxon>
        <taxon>eudicotyledons</taxon>
        <taxon>Gunneridae</taxon>
        <taxon>Pentapetalae</taxon>
        <taxon>asterids</taxon>
        <taxon>campanulids</taxon>
        <taxon>Asterales</taxon>
        <taxon>Asteraceae</taxon>
        <taxon>Cichorioideae</taxon>
        <taxon>Cichorieae</taxon>
        <taxon>Cichoriinae</taxon>
        <taxon>Cichorium</taxon>
    </lineage>
</organism>
<accession>A0ACB9FBC8</accession>
<dbReference type="Proteomes" id="UP001055811">
    <property type="component" value="Linkage Group LG03"/>
</dbReference>